<keyword evidence="2" id="KW-0732">Signal</keyword>
<evidence type="ECO:0000313" key="4">
    <source>
        <dbReference type="Proteomes" id="UP001623384"/>
    </source>
</evidence>
<organism evidence="3 4">
    <name type="scientific">Pseudarthrobacter quantipunctorum</name>
    <dbReference type="NCBI Taxonomy" id="3128980"/>
    <lineage>
        <taxon>Bacteria</taxon>
        <taxon>Bacillati</taxon>
        <taxon>Actinomycetota</taxon>
        <taxon>Actinomycetes</taxon>
        <taxon>Micrococcales</taxon>
        <taxon>Micrococcaceae</taxon>
        <taxon>Pseudarthrobacter</taxon>
    </lineage>
</organism>
<evidence type="ECO:0000256" key="2">
    <source>
        <dbReference type="SAM" id="SignalP"/>
    </source>
</evidence>
<gene>
    <name evidence="3" type="ORF">WHH00_03425</name>
</gene>
<evidence type="ECO:0000256" key="1">
    <source>
        <dbReference type="SAM" id="MobiDB-lite"/>
    </source>
</evidence>
<name>A0ABZ2R909_9MICC</name>
<dbReference type="PROSITE" id="PS51257">
    <property type="entry name" value="PROKAR_LIPOPROTEIN"/>
    <property type="match status" value="1"/>
</dbReference>
<dbReference type="Proteomes" id="UP001623384">
    <property type="component" value="Chromosome"/>
</dbReference>
<accession>A0ABZ2R909</accession>
<protein>
    <recommendedName>
        <fullName evidence="5">DUF3558 domain-containing protein</fullName>
    </recommendedName>
</protein>
<dbReference type="RefSeq" id="WP_406636548.1">
    <property type="nucleotide sequence ID" value="NZ_CP148033.1"/>
</dbReference>
<reference evidence="3 4" key="1">
    <citation type="submission" date="2024-03" db="EMBL/GenBank/DDBJ databases">
        <title>Rhodococcus navarretei sp. nov. and Pseudarthrobacter quantumdoti sp. nov., two new species with the ability to biosynthesize Quantum Dots isolated from soil samples at Union Glacier, Antarctica.</title>
        <authorList>
            <person name="Vargas M."/>
        </authorList>
    </citation>
    <scope>NUCLEOTIDE SEQUENCE [LARGE SCALE GENOMIC DNA]</scope>
    <source>
        <strain evidence="3 4">RC-2-3</strain>
    </source>
</reference>
<proteinExistence type="predicted"/>
<feature type="chain" id="PRO_5045388742" description="DUF3558 domain-containing protein" evidence="2">
    <location>
        <begin position="25"/>
        <end position="222"/>
    </location>
</feature>
<evidence type="ECO:0008006" key="5">
    <source>
        <dbReference type="Google" id="ProtNLM"/>
    </source>
</evidence>
<sequence length="222" mass="22419">MTHRTPLLASLAVSALLLSGCAAAAGSVGAAPAPSSDVSSPAAGAPAAGAPASASPSTQGGHAGHHGGGSPSQRTTASGPSEAAKMVCGEQPMDRLTEILDLGQEPHTVDSWADSTFTCTYHLDEGALEISVREAPDKAAALTYFDAMQALAVDAAPIEGLANLGFPAYETADGSAVFQKDNFVLHVDASDLPEATGPDGISRNALAYQLSTTILACWVEHH</sequence>
<feature type="region of interest" description="Disordered" evidence="1">
    <location>
        <begin position="29"/>
        <end position="83"/>
    </location>
</feature>
<feature type="signal peptide" evidence="2">
    <location>
        <begin position="1"/>
        <end position="24"/>
    </location>
</feature>
<evidence type="ECO:0000313" key="3">
    <source>
        <dbReference type="EMBL" id="WXK93872.1"/>
    </source>
</evidence>
<feature type="compositionally biased region" description="Low complexity" evidence="1">
    <location>
        <begin position="29"/>
        <end position="57"/>
    </location>
</feature>
<dbReference type="EMBL" id="CP148033">
    <property type="protein sequence ID" value="WXK93872.1"/>
    <property type="molecule type" value="Genomic_DNA"/>
</dbReference>
<keyword evidence="4" id="KW-1185">Reference proteome</keyword>